<organism evidence="4 5">
    <name type="scientific">Qipengyuania psychrotolerans</name>
    <dbReference type="NCBI Taxonomy" id="2867238"/>
    <lineage>
        <taxon>Bacteria</taxon>
        <taxon>Pseudomonadati</taxon>
        <taxon>Pseudomonadota</taxon>
        <taxon>Alphaproteobacteria</taxon>
        <taxon>Sphingomonadales</taxon>
        <taxon>Erythrobacteraceae</taxon>
        <taxon>Qipengyuania</taxon>
    </lineage>
</organism>
<keyword evidence="1" id="KW-1133">Transmembrane helix</keyword>
<feature type="transmembrane region" description="Helical" evidence="1">
    <location>
        <begin position="12"/>
        <end position="30"/>
    </location>
</feature>
<evidence type="ECO:0000313" key="4">
    <source>
        <dbReference type="EMBL" id="QZD86933.1"/>
    </source>
</evidence>
<dbReference type="Pfam" id="PF07290">
    <property type="entry name" value="YqiJ_OB"/>
    <property type="match status" value="1"/>
</dbReference>
<dbReference type="Pfam" id="PF21001">
    <property type="entry name" value="YqiJ_N"/>
    <property type="match status" value="1"/>
</dbReference>
<evidence type="ECO:0000256" key="1">
    <source>
        <dbReference type="SAM" id="Phobius"/>
    </source>
</evidence>
<dbReference type="InterPro" id="IPR048376">
    <property type="entry name" value="YqiJ_N"/>
</dbReference>
<name>A0ABX8ZD83_9SPHN</name>
<feature type="transmembrane region" description="Helical" evidence="1">
    <location>
        <begin position="63"/>
        <end position="81"/>
    </location>
</feature>
<evidence type="ECO:0000259" key="3">
    <source>
        <dbReference type="Pfam" id="PF21001"/>
    </source>
</evidence>
<keyword evidence="5" id="KW-1185">Reference proteome</keyword>
<dbReference type="RefSeq" id="WP_221422474.1">
    <property type="nucleotide sequence ID" value="NZ_CP081297.1"/>
</dbReference>
<sequence>MTLLEPYNLPFAGALALMLGVFVIQLLGFLDIDFDLDEGGDGAISAGPVDGLLTLLGLGRIPFTIWLIVFLLSFAAIGVSIQELSDSLIGAPLYPWLAALFAGAGALPVTGVLARPLGRIVPQDETTAVSTASLVGRRAVITDGVSRSGSPARARVKDIHGQPHHVMVEPHEADSEFHAGDEILLVRRDGNTFYATALAERRLSPMTK</sequence>
<feature type="transmembrane region" description="Helical" evidence="1">
    <location>
        <begin position="93"/>
        <end position="114"/>
    </location>
</feature>
<proteinExistence type="predicted"/>
<reference evidence="4 5" key="1">
    <citation type="submission" date="2021-08" db="EMBL/GenBank/DDBJ databases">
        <title>Comparative Genomics Analysis of the Genus Qipengyuania Reveals Extensive Genetic Diversity and Metabolic Versatility, Including the Description of Fifteen Novel Species.</title>
        <authorList>
            <person name="Liu Y."/>
        </authorList>
    </citation>
    <scope>NUCLEOTIDE SEQUENCE [LARGE SCALE GENOMIC DNA]</scope>
    <source>
        <strain evidence="4 5">1XM2-8</strain>
    </source>
</reference>
<keyword evidence="1" id="KW-0472">Membrane</keyword>
<feature type="domain" description="Inner membrane protein YqiJ N-terminal" evidence="3">
    <location>
        <begin position="8"/>
        <end position="110"/>
    </location>
</feature>
<evidence type="ECO:0000313" key="5">
    <source>
        <dbReference type="Proteomes" id="UP000824280"/>
    </source>
</evidence>
<dbReference type="Proteomes" id="UP000824280">
    <property type="component" value="Chromosome"/>
</dbReference>
<protein>
    <submittedName>
        <fullName evidence="4">YqiJ family protein</fullName>
    </submittedName>
</protein>
<feature type="domain" description="Inner membrane protein YqiJ OB-fold" evidence="2">
    <location>
        <begin position="133"/>
        <end position="195"/>
    </location>
</feature>
<accession>A0ABX8ZD83</accession>
<evidence type="ECO:0000259" key="2">
    <source>
        <dbReference type="Pfam" id="PF07290"/>
    </source>
</evidence>
<dbReference type="InterPro" id="IPR010840">
    <property type="entry name" value="YqiJ_OB"/>
</dbReference>
<dbReference type="EMBL" id="CP081297">
    <property type="protein sequence ID" value="QZD86933.1"/>
    <property type="molecule type" value="Genomic_DNA"/>
</dbReference>
<gene>
    <name evidence="4" type="ORF">K3166_12190</name>
</gene>
<keyword evidence="1" id="KW-0812">Transmembrane</keyword>